<dbReference type="InterPro" id="IPR029063">
    <property type="entry name" value="SAM-dependent_MTases_sf"/>
</dbReference>
<gene>
    <name evidence="1" type="ORF">LCGC14_1935160</name>
</gene>
<protein>
    <recommendedName>
        <fullName evidence="2">PABS domain-containing protein</fullName>
    </recommendedName>
</protein>
<dbReference type="Gene3D" id="3.40.50.150">
    <property type="entry name" value="Vaccinia Virus protein VP39"/>
    <property type="match status" value="1"/>
</dbReference>
<reference evidence="1" key="1">
    <citation type="journal article" date="2015" name="Nature">
        <title>Complex archaea that bridge the gap between prokaryotes and eukaryotes.</title>
        <authorList>
            <person name="Spang A."/>
            <person name="Saw J.H."/>
            <person name="Jorgensen S.L."/>
            <person name="Zaremba-Niedzwiedzka K."/>
            <person name="Martijn J."/>
            <person name="Lind A.E."/>
            <person name="van Eijk R."/>
            <person name="Schleper C."/>
            <person name="Guy L."/>
            <person name="Ettema T.J."/>
        </authorList>
    </citation>
    <scope>NUCLEOTIDE SEQUENCE</scope>
</reference>
<accession>A0A0F9I0K0</accession>
<organism evidence="1">
    <name type="scientific">marine sediment metagenome</name>
    <dbReference type="NCBI Taxonomy" id="412755"/>
    <lineage>
        <taxon>unclassified sequences</taxon>
        <taxon>metagenomes</taxon>
        <taxon>ecological metagenomes</taxon>
    </lineage>
</organism>
<proteinExistence type="predicted"/>
<name>A0A0F9I0K0_9ZZZZ</name>
<dbReference type="SUPFAM" id="SSF53335">
    <property type="entry name" value="S-adenosyl-L-methionine-dependent methyltransferases"/>
    <property type="match status" value="1"/>
</dbReference>
<dbReference type="AlphaFoldDB" id="A0A0F9I0K0"/>
<sequence length="183" mass="21106">MGKGPFDFWFEHGLLEFEQGDVKIFTVDGDNFLFVDQVLYASTNERAWYLKNIFSYARGKCLEIGLGLGVASKVILTNPEVTTLLTIESNFDVISAFGDTFRHHMLLNMDVNTWIETAAHAGPIYDFIFVDHFAEMDEEFYPDLKELVDKLKLNLKQDGKLVVWIDEHAAEEDKKAYRKLWVV</sequence>
<evidence type="ECO:0008006" key="2">
    <source>
        <dbReference type="Google" id="ProtNLM"/>
    </source>
</evidence>
<comment type="caution">
    <text evidence="1">The sequence shown here is derived from an EMBL/GenBank/DDBJ whole genome shotgun (WGS) entry which is preliminary data.</text>
</comment>
<evidence type="ECO:0000313" key="1">
    <source>
        <dbReference type="EMBL" id="KKL87395.1"/>
    </source>
</evidence>
<dbReference type="EMBL" id="LAZR01020848">
    <property type="protein sequence ID" value="KKL87395.1"/>
    <property type="molecule type" value="Genomic_DNA"/>
</dbReference>